<dbReference type="InterPro" id="IPR029044">
    <property type="entry name" value="Nucleotide-diphossugar_trans"/>
</dbReference>
<dbReference type="NCBIfam" id="NF009905">
    <property type="entry name" value="PRK13368.1"/>
    <property type="match status" value="1"/>
</dbReference>
<gene>
    <name evidence="4" type="primary">kdsB</name>
    <name evidence="5" type="ORF">J2T60_000673</name>
</gene>
<comment type="caution">
    <text evidence="5">The sequence shown here is derived from an EMBL/GenBank/DDBJ whole genome shotgun (WGS) entry which is preliminary data.</text>
</comment>
<dbReference type="RefSeq" id="WP_253445437.1">
    <property type="nucleotide sequence ID" value="NZ_JALJYF010000001.1"/>
</dbReference>
<dbReference type="NCBIfam" id="TIGR00466">
    <property type="entry name" value="kdsB"/>
    <property type="match status" value="1"/>
</dbReference>
<comment type="catalytic activity">
    <reaction evidence="4">
        <text>3-deoxy-alpha-D-manno-oct-2-ulosonate + CTP = CMP-3-deoxy-beta-D-manno-octulosonate + diphosphate</text>
        <dbReference type="Rhea" id="RHEA:23448"/>
        <dbReference type="ChEBI" id="CHEBI:33019"/>
        <dbReference type="ChEBI" id="CHEBI:37563"/>
        <dbReference type="ChEBI" id="CHEBI:85986"/>
        <dbReference type="ChEBI" id="CHEBI:85987"/>
        <dbReference type="EC" id="2.7.7.38"/>
    </reaction>
</comment>
<keyword evidence="1 4" id="KW-0808">Transferase</keyword>
<evidence type="ECO:0000256" key="2">
    <source>
        <dbReference type="ARBA" id="ARBA00022695"/>
    </source>
</evidence>
<organism evidence="5 6">
    <name type="scientific">Natronospira proteinivora</name>
    <dbReference type="NCBI Taxonomy" id="1807133"/>
    <lineage>
        <taxon>Bacteria</taxon>
        <taxon>Pseudomonadati</taxon>
        <taxon>Pseudomonadota</taxon>
        <taxon>Gammaproteobacteria</taxon>
        <taxon>Natronospirales</taxon>
        <taxon>Natronospiraceae</taxon>
        <taxon>Natronospira</taxon>
    </lineage>
</organism>
<dbReference type="InterPro" id="IPR003329">
    <property type="entry name" value="Cytidylyl_trans"/>
</dbReference>
<comment type="similarity">
    <text evidence="4">Belongs to the KdsB family.</text>
</comment>
<proteinExistence type="inferred from homology"/>
<dbReference type="EC" id="2.7.7.38" evidence="4"/>
<dbReference type="PANTHER" id="PTHR42866">
    <property type="entry name" value="3-DEOXY-MANNO-OCTULOSONATE CYTIDYLYLTRANSFERASE"/>
    <property type="match status" value="1"/>
</dbReference>
<dbReference type="Proteomes" id="UP001523550">
    <property type="component" value="Unassembled WGS sequence"/>
</dbReference>
<keyword evidence="3 4" id="KW-0448">Lipopolysaccharide biosynthesis</keyword>
<evidence type="ECO:0000256" key="4">
    <source>
        <dbReference type="HAMAP-Rule" id="MF_00057"/>
    </source>
</evidence>
<dbReference type="EMBL" id="JALJYF010000001">
    <property type="protein sequence ID" value="MCP1726708.1"/>
    <property type="molecule type" value="Genomic_DNA"/>
</dbReference>
<accession>A0ABT1G8P3</accession>
<keyword evidence="6" id="KW-1185">Reference proteome</keyword>
<keyword evidence="4" id="KW-0963">Cytoplasm</keyword>
<evidence type="ECO:0000256" key="1">
    <source>
        <dbReference type="ARBA" id="ARBA00022679"/>
    </source>
</evidence>
<evidence type="ECO:0000313" key="5">
    <source>
        <dbReference type="EMBL" id="MCP1726708.1"/>
    </source>
</evidence>
<name>A0ABT1G8P3_9GAMM</name>
<evidence type="ECO:0000313" key="6">
    <source>
        <dbReference type="Proteomes" id="UP001523550"/>
    </source>
</evidence>
<comment type="subcellular location">
    <subcellularLocation>
        <location evidence="4">Cytoplasm</location>
    </subcellularLocation>
</comment>
<dbReference type="Gene3D" id="3.90.550.10">
    <property type="entry name" value="Spore Coat Polysaccharide Biosynthesis Protein SpsA, Chain A"/>
    <property type="match status" value="1"/>
</dbReference>
<comment type="function">
    <text evidence="4">Activates KDO (a required 8-carbon sugar) for incorporation into bacterial lipopolysaccharide in Gram-negative bacteria.</text>
</comment>
<dbReference type="InterPro" id="IPR004528">
    <property type="entry name" value="KdsB"/>
</dbReference>
<dbReference type="Pfam" id="PF02348">
    <property type="entry name" value="CTP_transf_3"/>
    <property type="match status" value="1"/>
</dbReference>
<dbReference type="NCBIfam" id="NF003952">
    <property type="entry name" value="PRK05450.1-5"/>
    <property type="match status" value="1"/>
</dbReference>
<sequence length="257" mass="28081">MSFKVVIPARYSSIRFPGKPLTRIAGEPMVRHVWQRAVDAGAESVIIATDDHSIRTHCEQFGARVCMTSPAASSGTDRVAEVVSQLGWPDEDVVVNLQGDEPLMPVSAIRDVADQLLNEASADIGTLCWPIDTAEELMNPNVVKVVVARSGSALYFSRAPIPWNRDEPVNRHAGDGAAPRAVYRHIGLYSYRAGVLARLANEPPCELEQIEQLEQLRALWIGLRIQVRQAGEMPGPGVDTPEDAERVEQLLNDAEAG</sequence>
<dbReference type="GO" id="GO:0008690">
    <property type="term" value="F:3-deoxy-manno-octulosonate cytidylyltransferase activity"/>
    <property type="evidence" value="ECO:0007669"/>
    <property type="project" value="UniProtKB-EC"/>
</dbReference>
<reference evidence="5 6" key="1">
    <citation type="submission" date="2022-03" db="EMBL/GenBank/DDBJ databases">
        <title>Genomic Encyclopedia of Type Strains, Phase III (KMG-III): the genomes of soil and plant-associated and newly described type strains.</title>
        <authorList>
            <person name="Whitman W."/>
        </authorList>
    </citation>
    <scope>NUCLEOTIDE SEQUENCE [LARGE SCALE GENOMIC DNA]</scope>
    <source>
        <strain evidence="5 6">BSker1</strain>
    </source>
</reference>
<evidence type="ECO:0000256" key="3">
    <source>
        <dbReference type="ARBA" id="ARBA00022985"/>
    </source>
</evidence>
<dbReference type="CDD" id="cd02517">
    <property type="entry name" value="CMP-KDO-Synthetase"/>
    <property type="match status" value="1"/>
</dbReference>
<dbReference type="SUPFAM" id="SSF53448">
    <property type="entry name" value="Nucleotide-diphospho-sugar transferases"/>
    <property type="match status" value="1"/>
</dbReference>
<protein>
    <recommendedName>
        <fullName evidence="4">3-deoxy-manno-octulosonate cytidylyltransferase</fullName>
        <ecNumber evidence="4">2.7.7.38</ecNumber>
    </recommendedName>
    <alternativeName>
        <fullName evidence="4">CMP-2-keto-3-deoxyoctulosonic acid synthase</fullName>
        <shortName evidence="4">CKS</shortName>
        <shortName evidence="4">CMP-KDO synthase</shortName>
    </alternativeName>
</protein>
<keyword evidence="2 4" id="KW-0548">Nucleotidyltransferase</keyword>
<dbReference type="PANTHER" id="PTHR42866:SF2">
    <property type="entry name" value="3-DEOXY-MANNO-OCTULOSONATE CYTIDYLYLTRANSFERASE, MITOCHONDRIAL"/>
    <property type="match status" value="1"/>
</dbReference>
<dbReference type="HAMAP" id="MF_00057">
    <property type="entry name" value="KdsB"/>
    <property type="match status" value="1"/>
</dbReference>
<comment type="pathway">
    <text evidence="4">Nucleotide-sugar biosynthesis; CMP-3-deoxy-D-manno-octulosonate biosynthesis; CMP-3-deoxy-D-manno-octulosonate from 3-deoxy-D-manno-octulosonate and CTP: step 1/1.</text>
</comment>
<dbReference type="NCBIfam" id="NF003950">
    <property type="entry name" value="PRK05450.1-3"/>
    <property type="match status" value="1"/>
</dbReference>